<dbReference type="GO" id="GO:0005886">
    <property type="term" value="C:plasma membrane"/>
    <property type="evidence" value="ECO:0007669"/>
    <property type="project" value="TreeGrafter"/>
</dbReference>
<evidence type="ECO:0000256" key="1">
    <source>
        <dbReference type="SAM" id="MobiDB-lite"/>
    </source>
</evidence>
<dbReference type="Proteomes" id="UP000635983">
    <property type="component" value="Unassembled WGS sequence"/>
</dbReference>
<dbReference type="EMBL" id="BMPO01000006">
    <property type="protein sequence ID" value="GGJ99859.1"/>
    <property type="molecule type" value="Genomic_DNA"/>
</dbReference>
<comment type="caution">
    <text evidence="2">The sequence shown here is derived from an EMBL/GenBank/DDBJ whole genome shotgun (WGS) entry which is preliminary data.</text>
</comment>
<dbReference type="InterPro" id="IPR052894">
    <property type="entry name" value="AsmA-related"/>
</dbReference>
<gene>
    <name evidence="2" type="ORF">GCM10009304_27080</name>
</gene>
<accession>A0A917UZA8</accession>
<dbReference type="InterPro" id="IPR008023">
    <property type="entry name" value="DUF748"/>
</dbReference>
<sequence>MPRKAKRTALITLAVLAGYSVLGFFLVPVIARHVINGQLETYATVPASLERVRFNPFSLEVTLFDLKIGEPGIEQIAFQRLYTNLEIDSIWKGAVHLSRLELEQPVLDVRFDKSGNLNLAQLFDVPPSEASEEPKNDSLFPLIVDELSIQRGDLKFADARPSDPVTLNYTPIDLELQNLNTSPEQSTDMRLTASEPGGGRLEWTGSFEPVPIRSSGQLSVSDFDLASIWPYIKDAVPLTLNQGQLSASTHYSLDLAETTQLILNRFALNTPIPLSVDRADGKPLIRIKQLEIGEGQLDLTQRSVALKRLHSEGLETWAAREEDGRLDWQTLFSGDSTPTETSTEPAGTDEPAQPWRAQAEQIQLRDYRIHLTDRVPQPEVALELGPLNVDVEGFDTAPDASFALKLDTAIGEQGSLSAAGNIQLEPMTAKLQVETKDIDLRVAQSYITPYARVELRAGRLSSATSVELSAIEPLALNVTGRATIDQLHTVDTDHERDLVKWQKLDLEDIAYEHGKRLSIERVGLEQPYTRFVINENLTTNFSDLLVPQAGNTDGEDGTETSDPLAIHIGKVDIADGSANFADFSLRPPFVTAMQSLNGSIGTLDNASKTPANVTIKGNVDRYAPVSITGELTPFDPMQKLDIRTSFNQVELTTLTPYSSKFAGYRIRKGRLDLDLHYRIDDSRLNADNHVTLDQLELGERVESPDAVDLPIRLAIALLKDSNGRIDIALPVQGDLDNPQFDVMPVVWQTLRNLVLRAAQAPFKFMAGLVSGAGDQDLSVVGFAAGSSELNDNARSALDLLARALAERPALRIEVEGTSSPAADGPLLAQERLEREYQEVYFRILQRRGDTVPAKAEALQVPEEDKPALLAGIYRQRLKQQPPEAWNELPDEERTRNMRSEVLASWQDSEPLRRLLAQQRAEQIKEYLVSQRLAADRIYLIDVSNDDAKNGQVNTRLQLGAM</sequence>
<dbReference type="Gene3D" id="3.30.1330.60">
    <property type="entry name" value="OmpA-like domain"/>
    <property type="match status" value="1"/>
</dbReference>
<feature type="compositionally biased region" description="Polar residues" evidence="1">
    <location>
        <begin position="332"/>
        <end position="345"/>
    </location>
</feature>
<keyword evidence="3" id="KW-1185">Reference proteome</keyword>
<dbReference type="InterPro" id="IPR036737">
    <property type="entry name" value="OmpA-like_sf"/>
</dbReference>
<organism evidence="2 3">
    <name type="scientific">Pseudomonas matsuisoli</name>
    <dbReference type="NCBI Taxonomy" id="1515666"/>
    <lineage>
        <taxon>Bacteria</taxon>
        <taxon>Pseudomonadati</taxon>
        <taxon>Pseudomonadota</taxon>
        <taxon>Gammaproteobacteria</taxon>
        <taxon>Pseudomonadales</taxon>
        <taxon>Pseudomonadaceae</taxon>
        <taxon>Pseudomonas</taxon>
    </lineage>
</organism>
<dbReference type="Pfam" id="PF05359">
    <property type="entry name" value="DUF748"/>
    <property type="match status" value="2"/>
</dbReference>
<dbReference type="AlphaFoldDB" id="A0A917UZA8"/>
<proteinExistence type="predicted"/>
<reference evidence="2" key="2">
    <citation type="submission" date="2020-09" db="EMBL/GenBank/DDBJ databases">
        <authorList>
            <person name="Sun Q."/>
            <person name="Ohkuma M."/>
        </authorList>
    </citation>
    <scope>NUCLEOTIDE SEQUENCE</scope>
    <source>
        <strain evidence="2">JCM 30078</strain>
    </source>
</reference>
<dbReference type="RefSeq" id="WP_188983781.1">
    <property type="nucleotide sequence ID" value="NZ_BMPO01000006.1"/>
</dbReference>
<dbReference type="PANTHER" id="PTHR30441">
    <property type="entry name" value="DUF748 DOMAIN-CONTAINING PROTEIN"/>
    <property type="match status" value="1"/>
</dbReference>
<evidence type="ECO:0008006" key="4">
    <source>
        <dbReference type="Google" id="ProtNLM"/>
    </source>
</evidence>
<evidence type="ECO:0000313" key="3">
    <source>
        <dbReference type="Proteomes" id="UP000635983"/>
    </source>
</evidence>
<dbReference type="PANTHER" id="PTHR30441:SF8">
    <property type="entry name" value="DUF748 DOMAIN-CONTAINING PROTEIN"/>
    <property type="match status" value="1"/>
</dbReference>
<evidence type="ECO:0000313" key="2">
    <source>
        <dbReference type="EMBL" id="GGJ99859.1"/>
    </source>
</evidence>
<name>A0A917UZA8_9PSED</name>
<feature type="region of interest" description="Disordered" evidence="1">
    <location>
        <begin position="183"/>
        <end position="202"/>
    </location>
</feature>
<protein>
    <recommendedName>
        <fullName evidence="4">DUF748 domain-containing protein</fullName>
    </recommendedName>
</protein>
<dbReference type="GO" id="GO:0090313">
    <property type="term" value="P:regulation of protein targeting to membrane"/>
    <property type="evidence" value="ECO:0007669"/>
    <property type="project" value="TreeGrafter"/>
</dbReference>
<reference evidence="2" key="1">
    <citation type="journal article" date="2014" name="Int. J. Syst. Evol. Microbiol.">
        <title>Complete genome sequence of Corynebacterium casei LMG S-19264T (=DSM 44701T), isolated from a smear-ripened cheese.</title>
        <authorList>
            <consortium name="US DOE Joint Genome Institute (JGI-PGF)"/>
            <person name="Walter F."/>
            <person name="Albersmeier A."/>
            <person name="Kalinowski J."/>
            <person name="Ruckert C."/>
        </authorList>
    </citation>
    <scope>NUCLEOTIDE SEQUENCE</scope>
    <source>
        <strain evidence="2">JCM 30078</strain>
    </source>
</reference>
<feature type="region of interest" description="Disordered" evidence="1">
    <location>
        <begin position="332"/>
        <end position="354"/>
    </location>
</feature>